<dbReference type="Proteomes" id="UP000007879">
    <property type="component" value="Unassembled WGS sequence"/>
</dbReference>
<proteinExistence type="predicted"/>
<dbReference type="EnsemblMetazoa" id="XM_011404690.2">
    <property type="protein sequence ID" value="XP_011402992.1"/>
    <property type="gene ID" value="LOC105312221"/>
</dbReference>
<gene>
    <name evidence="2" type="primary">105312221</name>
</gene>
<reference evidence="3" key="1">
    <citation type="journal article" date="2010" name="Nature">
        <title>The Amphimedon queenslandica genome and the evolution of animal complexity.</title>
        <authorList>
            <person name="Srivastava M."/>
            <person name="Simakov O."/>
            <person name="Chapman J."/>
            <person name="Fahey B."/>
            <person name="Gauthier M.E."/>
            <person name="Mitros T."/>
            <person name="Richards G.S."/>
            <person name="Conaco C."/>
            <person name="Dacre M."/>
            <person name="Hellsten U."/>
            <person name="Larroux C."/>
            <person name="Putnam N.H."/>
            <person name="Stanke M."/>
            <person name="Adamska M."/>
            <person name="Darling A."/>
            <person name="Degnan S.M."/>
            <person name="Oakley T.H."/>
            <person name="Plachetzki D.C."/>
            <person name="Zhai Y."/>
            <person name="Adamski M."/>
            <person name="Calcino A."/>
            <person name="Cummins S.F."/>
            <person name="Goodstein D.M."/>
            <person name="Harris C."/>
            <person name="Jackson D.J."/>
            <person name="Leys S.P."/>
            <person name="Shu S."/>
            <person name="Woodcroft B.J."/>
            <person name="Vervoort M."/>
            <person name="Kosik K.S."/>
            <person name="Manning G."/>
            <person name="Degnan B.M."/>
            <person name="Rokhsar D.S."/>
        </authorList>
    </citation>
    <scope>NUCLEOTIDE SEQUENCE [LARGE SCALE GENOMIC DNA]</scope>
</reference>
<dbReference type="Pfam" id="PF08208">
    <property type="entry name" value="RNA_polI_A34"/>
    <property type="match status" value="1"/>
</dbReference>
<name>A0A1X7V7H1_AMPQE</name>
<evidence type="ECO:0000256" key="1">
    <source>
        <dbReference type="SAM" id="MobiDB-lite"/>
    </source>
</evidence>
<dbReference type="Gene3D" id="6.20.250.70">
    <property type="match status" value="1"/>
</dbReference>
<keyword evidence="3" id="KW-1185">Reference proteome</keyword>
<dbReference type="InterPro" id="IPR013240">
    <property type="entry name" value="DNA-dir_RNA_pol1_su_RPA34"/>
</dbReference>
<evidence type="ECO:0000313" key="2">
    <source>
        <dbReference type="EnsemblMetazoa" id="Aqu2.1.35946_001"/>
    </source>
</evidence>
<accession>A0A1X7V7H1</accession>
<protein>
    <submittedName>
        <fullName evidence="2">Uncharacterized protein</fullName>
    </submittedName>
</protein>
<sequence length="170" mass="19499">MAELPDQEESDEIHPKPLPLNNKELWLISLPFEIEPRTLSGKKFQLGSSLVKSKCKNQKLKINDKSFRVEVMHQPSTNSSSKVTPILPAGKSGKLSFHKIMGEIVLRREPKINDHVTAIEPPAMKKQKIDEDIDEQWTHLKQRWKPFGWKTPSVKGTAKDKKKKKRTKAD</sequence>
<dbReference type="KEGG" id="aqu:105312221"/>
<dbReference type="InParanoid" id="A0A1X7V7H1"/>
<organism evidence="2">
    <name type="scientific">Amphimedon queenslandica</name>
    <name type="common">Sponge</name>
    <dbReference type="NCBI Taxonomy" id="400682"/>
    <lineage>
        <taxon>Eukaryota</taxon>
        <taxon>Metazoa</taxon>
        <taxon>Porifera</taxon>
        <taxon>Demospongiae</taxon>
        <taxon>Heteroscleromorpha</taxon>
        <taxon>Haplosclerida</taxon>
        <taxon>Niphatidae</taxon>
        <taxon>Amphimedon</taxon>
    </lineage>
</organism>
<evidence type="ECO:0000313" key="3">
    <source>
        <dbReference type="Proteomes" id="UP000007879"/>
    </source>
</evidence>
<reference evidence="2" key="2">
    <citation type="submission" date="2017-05" db="UniProtKB">
        <authorList>
            <consortium name="EnsemblMetazoa"/>
        </authorList>
    </citation>
    <scope>IDENTIFICATION</scope>
</reference>
<dbReference type="AlphaFoldDB" id="A0A1X7V7H1"/>
<feature type="compositionally biased region" description="Basic residues" evidence="1">
    <location>
        <begin position="160"/>
        <end position="170"/>
    </location>
</feature>
<dbReference type="EnsemblMetazoa" id="Aqu2.1.35946_001">
    <property type="protein sequence ID" value="Aqu2.1.35946_001"/>
    <property type="gene ID" value="Aqu2.1.35946"/>
</dbReference>
<dbReference type="GO" id="GO:0006360">
    <property type="term" value="P:transcription by RNA polymerase I"/>
    <property type="evidence" value="ECO:0007669"/>
    <property type="project" value="InterPro"/>
</dbReference>
<feature type="region of interest" description="Disordered" evidence="1">
    <location>
        <begin position="143"/>
        <end position="170"/>
    </location>
</feature>